<evidence type="ECO:0000313" key="2">
    <source>
        <dbReference type="Proteomes" id="UP001057291"/>
    </source>
</evidence>
<gene>
    <name evidence="1" type="primary">spoVAEA</name>
    <name evidence="1" type="ORF">DNHGIG_38290</name>
</gene>
<protein>
    <submittedName>
        <fullName evidence="1">Stage V sporulation protein AE</fullName>
    </submittedName>
</protein>
<dbReference type="Proteomes" id="UP001057291">
    <property type="component" value="Unassembled WGS sequence"/>
</dbReference>
<organism evidence="1 2">
    <name type="scientific">Collibacillus ludicampi</name>
    <dbReference type="NCBI Taxonomy" id="2771369"/>
    <lineage>
        <taxon>Bacteria</taxon>
        <taxon>Bacillati</taxon>
        <taxon>Bacillota</taxon>
        <taxon>Bacilli</taxon>
        <taxon>Bacillales</taxon>
        <taxon>Alicyclobacillaceae</taxon>
        <taxon>Collibacillus</taxon>
    </lineage>
</organism>
<reference evidence="1" key="1">
    <citation type="journal article" date="2023" name="Int. J. Syst. Evol. Microbiol.">
        <title>Collibacillus ludicampi gen. nov., sp. nov., a new soil bacterium of the family Alicyclobacillaceae.</title>
        <authorList>
            <person name="Jojima T."/>
            <person name="Ioku Y."/>
            <person name="Fukuta Y."/>
            <person name="Shirasaka N."/>
            <person name="Matsumura Y."/>
            <person name="Mori M."/>
        </authorList>
    </citation>
    <scope>NUCLEOTIDE SEQUENCE</scope>
    <source>
        <strain evidence="1">TP075</strain>
    </source>
</reference>
<keyword evidence="2" id="KW-1185">Reference proteome</keyword>
<comment type="caution">
    <text evidence="1">The sequence shown here is derived from an EMBL/GenBank/DDBJ whole genome shotgun (WGS) entry which is preliminary data.</text>
</comment>
<accession>A0AAV4LKR1</accession>
<name>A0AAV4LKR1_9BACL</name>
<dbReference type="Pfam" id="PF14097">
    <property type="entry name" value="SpoVAE"/>
    <property type="match status" value="1"/>
</dbReference>
<sequence>MCSGEKVGKSSYKGVAALKKPKQDGKRKVIIITDGDEVARMAVEAAARQVGGRVISRSAGNPTPLNGQQLVKLIQEAKHDPVLVMFDDNGDGEESYGERALREIATHPLIEVLGAVAVASKTPYVEGTPVDFSIDNQGHILYDEVDKDGRPSHTGQLLIHGDTVDVLKELDIPIIIGMGDPGKMEGHDHVENRAPVTTAAVQEILKRSGFVSEMESQEKSY</sequence>
<evidence type="ECO:0000313" key="1">
    <source>
        <dbReference type="EMBL" id="GIM48280.1"/>
    </source>
</evidence>
<dbReference type="InterPro" id="IPR025914">
    <property type="entry name" value="SpoVAE"/>
</dbReference>
<proteinExistence type="predicted"/>
<dbReference type="AlphaFoldDB" id="A0AAV4LKR1"/>
<dbReference type="EMBL" id="BOQE01000001">
    <property type="protein sequence ID" value="GIM48280.1"/>
    <property type="molecule type" value="Genomic_DNA"/>
</dbReference>